<dbReference type="OrthoDB" id="63267at2759"/>
<feature type="compositionally biased region" description="Low complexity" evidence="9">
    <location>
        <begin position="42"/>
        <end position="55"/>
    </location>
</feature>
<feature type="domain" description="PX" evidence="11">
    <location>
        <begin position="185"/>
        <end position="303"/>
    </location>
</feature>
<evidence type="ECO:0000259" key="12">
    <source>
        <dbReference type="PROSITE" id="PS51285"/>
    </source>
</evidence>
<dbReference type="InterPro" id="IPR001683">
    <property type="entry name" value="PX_dom"/>
</dbReference>
<comment type="similarity">
    <text evidence="1">Belongs to the protein kinase superfamily. AGC Ser/Thr protein kinase family.</text>
</comment>
<evidence type="ECO:0000256" key="9">
    <source>
        <dbReference type="SAM" id="MobiDB-lite"/>
    </source>
</evidence>
<feature type="compositionally biased region" description="Polar residues" evidence="9">
    <location>
        <begin position="1163"/>
        <end position="1174"/>
    </location>
</feature>
<dbReference type="SMART" id="SM00133">
    <property type="entry name" value="S_TK_X"/>
    <property type="match status" value="1"/>
</dbReference>
<keyword evidence="5 8" id="KW-0547">Nucleotide-binding</keyword>
<feature type="region of interest" description="Disordered" evidence="9">
    <location>
        <begin position="1"/>
        <end position="68"/>
    </location>
</feature>
<dbReference type="PROSITE" id="PS50011">
    <property type="entry name" value="PROTEIN_KINASE_DOM"/>
    <property type="match status" value="1"/>
</dbReference>
<organism evidence="13 14">
    <name type="scientific">Actinomortierella ambigua</name>
    <dbReference type="NCBI Taxonomy" id="1343610"/>
    <lineage>
        <taxon>Eukaryota</taxon>
        <taxon>Fungi</taxon>
        <taxon>Fungi incertae sedis</taxon>
        <taxon>Mucoromycota</taxon>
        <taxon>Mortierellomycotina</taxon>
        <taxon>Mortierellomycetes</taxon>
        <taxon>Mortierellales</taxon>
        <taxon>Mortierellaceae</taxon>
        <taxon>Actinomortierella</taxon>
    </lineage>
</organism>
<feature type="region of interest" description="Disordered" evidence="9">
    <location>
        <begin position="1259"/>
        <end position="1290"/>
    </location>
</feature>
<dbReference type="PROSITE" id="PS00107">
    <property type="entry name" value="PROTEIN_KINASE_ATP"/>
    <property type="match status" value="1"/>
</dbReference>
<dbReference type="Gene3D" id="1.10.510.10">
    <property type="entry name" value="Transferase(Phosphotransferase) domain 1"/>
    <property type="match status" value="1"/>
</dbReference>
<feature type="region of interest" description="Disordered" evidence="9">
    <location>
        <begin position="472"/>
        <end position="491"/>
    </location>
</feature>
<gene>
    <name evidence="13" type="ORF">DFQ27_006827</name>
</gene>
<keyword evidence="6" id="KW-0418">Kinase</keyword>
<dbReference type="InterPro" id="IPR017441">
    <property type="entry name" value="Protein_kinase_ATP_BS"/>
</dbReference>
<dbReference type="EMBL" id="JAAAJB010000515">
    <property type="protein sequence ID" value="KAG0254439.1"/>
    <property type="molecule type" value="Genomic_DNA"/>
</dbReference>
<dbReference type="SUPFAM" id="SSF64268">
    <property type="entry name" value="PX domain"/>
    <property type="match status" value="1"/>
</dbReference>
<evidence type="ECO:0000256" key="7">
    <source>
        <dbReference type="ARBA" id="ARBA00022840"/>
    </source>
</evidence>
<dbReference type="Proteomes" id="UP000807716">
    <property type="component" value="Unassembled WGS sequence"/>
</dbReference>
<dbReference type="InterPro" id="IPR036871">
    <property type="entry name" value="PX_dom_sf"/>
</dbReference>
<feature type="compositionally biased region" description="Low complexity" evidence="9">
    <location>
        <begin position="18"/>
        <end position="33"/>
    </location>
</feature>
<keyword evidence="2" id="KW-0723">Serine/threonine-protein kinase</keyword>
<evidence type="ECO:0000256" key="8">
    <source>
        <dbReference type="PROSITE-ProRule" id="PRU10141"/>
    </source>
</evidence>
<dbReference type="Gene3D" id="3.30.200.20">
    <property type="entry name" value="Phosphorylase Kinase, domain 1"/>
    <property type="match status" value="1"/>
</dbReference>
<dbReference type="GO" id="GO:0005524">
    <property type="term" value="F:ATP binding"/>
    <property type="evidence" value="ECO:0007669"/>
    <property type="project" value="UniProtKB-UniRule"/>
</dbReference>
<sequence length="1290" mass="139963">MGQFDSPTKPLNQELPYSEASRSISRSSLDSQSAVAVGGGNSSNNSNSGGSSSSGHGHGHGHPIGSSQTLRRVSSKLDMFKQGLSKKGSRSKFATVATTTSPWSATTTSLHQHHYSSPNSSDIFMTTATTNNTTAATTATGTAAMNGSGDPVPSMMAKPGMSESVSQYDFGQFDRWYGNDLSDGRMTFNVVEQQESGGKVQERDVAYSIRVECSAKILLLSRRISDFVDFDKKVKAQFPKARPALPPLDDQRKSFLATTRQLFFPRKNTAEKLEGYLYKVASHPPLCRSEIFQEFLAVSEEGDLMHAKDNRFGLRDSLQESLPSKVQKSMEDFGVPSGQTSSNVGSPPQQSQQQHQQQQQQQQQPPSQQQQQHLYNYSHNVGSYQSQMPPLPPPPQQQHHDYQHYYHDYQHYHQLEQQQQQQLANLYFSPLPPSGQSLYAQHQQQQPMMATETHSVPRGRGGKVRPGIPVELQQQQPQPQQQQQQQQQQLPLPQQALANRKIGTQDFDFCTVLGGGCMGKVFLVRDKQSKKLFALKVISKEWVILQREIEHTKSERNILANVAKISHPFLIKLRHSFQDQAKLFMVFDFYPGGDIATQLSNCHKFEPPRCLFYTAEIVLGIEELHRLGIVYRDLKPENILLAMDGHIVLTDFGLSKQFPSLNGSNNGYVNNEKTSTFCGTAEYLAPEILLAYEYSYEVDWWSLGTLLFEMLSGVTPFWAENHATMYRRVLEDELEFPLNIDPDARSFISGLLERDPVRRLGYGSNGARVVKRHPYFKGIDWHQALQRRLPCPYVPELTSEEDLRNFDDIFLTMTPQLSPGNHTLSNSIQNCFQGYSYTMASSALPAGGAGGTLPRTDSKMQTSTAAATGAGGGGPASVQSSYKDHLMNHGPTPHQGSYRGAMHGYAGVPVNNDAPVKPLRPAAGNHNVNHVEDPRLAPMRAQPSSIGLGDGPFTDVDMNDGDDVVMQEGQDGDMEEDEDCSYGNGQHDADRVHQDLLGYKLDDYHHLAHFAYHDQYNQYYPYDMTTTSMNDPSQRAAGGGGGGALATRYGSSQRNNSGGSGSSTTTTGGYVPPSAAIAGVETKGQATVDMHVRRSSSATSSSSAAAMALMSCSPSVARHSVQLTGLNIINGGLSSSSPPPSVNGSGGGGSNGTTALMNFLPGSPTTPTMATTMNGGHGGKSLSSSSSPPPPPSSSYSPPLALVPDDDGDYVDEDDDKETAGVTANGHVIAVVTTTLSSGNSSAAADILRGLADATGQSGGGISIGGPRNNSTSSSRSSDTIGGRLSRSFL</sequence>
<dbReference type="FunFam" id="1.10.510.10:FF:000465">
    <property type="entry name" value="Non-specific serine/threonine protein kinase"/>
    <property type="match status" value="1"/>
</dbReference>
<evidence type="ECO:0000259" key="11">
    <source>
        <dbReference type="PROSITE" id="PS50195"/>
    </source>
</evidence>
<feature type="region of interest" description="Disordered" evidence="9">
    <location>
        <begin position="1132"/>
        <end position="1222"/>
    </location>
</feature>
<dbReference type="InterPro" id="IPR008271">
    <property type="entry name" value="Ser/Thr_kinase_AS"/>
</dbReference>
<dbReference type="Pfam" id="PF00433">
    <property type="entry name" value="Pkinase_C"/>
    <property type="match status" value="1"/>
</dbReference>
<feature type="compositionally biased region" description="Acidic residues" evidence="9">
    <location>
        <begin position="1204"/>
        <end position="1217"/>
    </location>
</feature>
<dbReference type="CDD" id="cd05123">
    <property type="entry name" value="STKc_AGC"/>
    <property type="match status" value="1"/>
</dbReference>
<feature type="domain" description="AGC-kinase C-terminal" evidence="12">
    <location>
        <begin position="777"/>
        <end position="847"/>
    </location>
</feature>
<feature type="region of interest" description="Disordered" evidence="9">
    <location>
        <begin position="434"/>
        <end position="466"/>
    </location>
</feature>
<dbReference type="Gene3D" id="3.30.1520.10">
    <property type="entry name" value="Phox-like domain"/>
    <property type="match status" value="1"/>
</dbReference>
<evidence type="ECO:0000313" key="13">
    <source>
        <dbReference type="EMBL" id="KAG0254439.1"/>
    </source>
</evidence>
<feature type="region of interest" description="Disordered" evidence="9">
    <location>
        <begin position="847"/>
        <end position="894"/>
    </location>
</feature>
<feature type="region of interest" description="Disordered" evidence="9">
    <location>
        <begin position="381"/>
        <end position="400"/>
    </location>
</feature>
<dbReference type="InterPro" id="IPR045270">
    <property type="entry name" value="STKc_AGC"/>
</dbReference>
<feature type="compositionally biased region" description="Low complexity" evidence="9">
    <location>
        <begin position="1265"/>
        <end position="1278"/>
    </location>
</feature>
<dbReference type="InterPro" id="IPR017892">
    <property type="entry name" value="Pkinase_C"/>
</dbReference>
<dbReference type="SMART" id="SM00220">
    <property type="entry name" value="S_TKc"/>
    <property type="match status" value="1"/>
</dbReference>
<evidence type="ECO:0000256" key="4">
    <source>
        <dbReference type="ARBA" id="ARBA00022679"/>
    </source>
</evidence>
<keyword evidence="7 8" id="KW-0067">ATP-binding</keyword>
<evidence type="ECO:0000259" key="10">
    <source>
        <dbReference type="PROSITE" id="PS50011"/>
    </source>
</evidence>
<evidence type="ECO:0000256" key="2">
    <source>
        <dbReference type="ARBA" id="ARBA00022527"/>
    </source>
</evidence>
<evidence type="ECO:0000256" key="1">
    <source>
        <dbReference type="ARBA" id="ARBA00009903"/>
    </source>
</evidence>
<dbReference type="Pfam" id="PF00069">
    <property type="entry name" value="Pkinase"/>
    <property type="match status" value="1"/>
</dbReference>
<feature type="compositionally biased region" description="Polar residues" evidence="9">
    <location>
        <begin position="434"/>
        <end position="454"/>
    </location>
</feature>
<evidence type="ECO:0000256" key="3">
    <source>
        <dbReference type="ARBA" id="ARBA00022553"/>
    </source>
</evidence>
<keyword evidence="14" id="KW-1185">Reference proteome</keyword>
<dbReference type="Pfam" id="PF00787">
    <property type="entry name" value="PX"/>
    <property type="match status" value="1"/>
</dbReference>
<dbReference type="CDD" id="cd06093">
    <property type="entry name" value="PX_domain"/>
    <property type="match status" value="1"/>
</dbReference>
<evidence type="ECO:0000256" key="5">
    <source>
        <dbReference type="ARBA" id="ARBA00022741"/>
    </source>
</evidence>
<dbReference type="InterPro" id="IPR000719">
    <property type="entry name" value="Prot_kinase_dom"/>
</dbReference>
<dbReference type="GO" id="GO:0035091">
    <property type="term" value="F:phosphatidylinositol binding"/>
    <property type="evidence" value="ECO:0007669"/>
    <property type="project" value="InterPro"/>
</dbReference>
<dbReference type="PANTHER" id="PTHR24351">
    <property type="entry name" value="RIBOSOMAL PROTEIN S6 KINASE"/>
    <property type="match status" value="1"/>
</dbReference>
<dbReference type="PROSITE" id="PS00108">
    <property type="entry name" value="PROTEIN_KINASE_ST"/>
    <property type="match status" value="1"/>
</dbReference>
<keyword evidence="4" id="KW-0808">Transferase</keyword>
<dbReference type="GO" id="GO:0004674">
    <property type="term" value="F:protein serine/threonine kinase activity"/>
    <property type="evidence" value="ECO:0007669"/>
    <property type="project" value="UniProtKB-KW"/>
</dbReference>
<protein>
    <submittedName>
        <fullName evidence="13">Uncharacterized protein</fullName>
    </submittedName>
</protein>
<feature type="compositionally biased region" description="Polar residues" evidence="9">
    <location>
        <begin position="1"/>
        <end position="11"/>
    </location>
</feature>
<evidence type="ECO:0000256" key="6">
    <source>
        <dbReference type="ARBA" id="ARBA00022777"/>
    </source>
</evidence>
<feature type="region of interest" description="Disordered" evidence="9">
    <location>
        <begin position="1031"/>
        <end position="1074"/>
    </location>
</feature>
<dbReference type="InterPro" id="IPR011009">
    <property type="entry name" value="Kinase-like_dom_sf"/>
</dbReference>
<dbReference type="PROSITE" id="PS50195">
    <property type="entry name" value="PX"/>
    <property type="match status" value="1"/>
</dbReference>
<dbReference type="SUPFAM" id="SSF56112">
    <property type="entry name" value="Protein kinase-like (PK-like)"/>
    <property type="match status" value="1"/>
</dbReference>
<feature type="domain" description="Protein kinase" evidence="10">
    <location>
        <begin position="507"/>
        <end position="776"/>
    </location>
</feature>
<keyword evidence="3" id="KW-0597">Phosphoprotein</keyword>
<feature type="compositionally biased region" description="Low complexity" evidence="9">
    <location>
        <begin position="346"/>
        <end position="372"/>
    </location>
</feature>
<dbReference type="PROSITE" id="PS51285">
    <property type="entry name" value="AGC_KINASE_CTER"/>
    <property type="match status" value="1"/>
</dbReference>
<comment type="caution">
    <text evidence="13">The sequence shown here is derived from an EMBL/GenBank/DDBJ whole genome shotgun (WGS) entry which is preliminary data.</text>
</comment>
<dbReference type="InterPro" id="IPR000961">
    <property type="entry name" value="AGC-kinase_C"/>
</dbReference>
<accession>A0A9P6PWE4</accession>
<reference evidence="13" key="1">
    <citation type="journal article" date="2020" name="Fungal Divers.">
        <title>Resolving the Mortierellaceae phylogeny through synthesis of multi-gene phylogenetics and phylogenomics.</title>
        <authorList>
            <person name="Vandepol N."/>
            <person name="Liber J."/>
            <person name="Desiro A."/>
            <person name="Na H."/>
            <person name="Kennedy M."/>
            <person name="Barry K."/>
            <person name="Grigoriev I.V."/>
            <person name="Miller A.N."/>
            <person name="O'Donnell K."/>
            <person name="Stajich J.E."/>
            <person name="Bonito G."/>
        </authorList>
    </citation>
    <scope>NUCLEOTIDE SEQUENCE</scope>
    <source>
        <strain evidence="13">BC1065</strain>
    </source>
</reference>
<name>A0A9P6PWE4_9FUNG</name>
<feature type="region of interest" description="Disordered" evidence="9">
    <location>
        <begin position="322"/>
        <end position="372"/>
    </location>
</feature>
<feature type="binding site" evidence="8">
    <location>
        <position position="536"/>
    </location>
    <ligand>
        <name>ATP</name>
        <dbReference type="ChEBI" id="CHEBI:30616"/>
    </ligand>
</feature>
<proteinExistence type="inferred from homology"/>
<evidence type="ECO:0000313" key="14">
    <source>
        <dbReference type="Proteomes" id="UP000807716"/>
    </source>
</evidence>